<dbReference type="PANTHER" id="PTHR14340">
    <property type="entry name" value="MICROFIBRIL-ASSOCIATED GLYCOPROTEIN 3"/>
    <property type="match status" value="1"/>
</dbReference>
<dbReference type="InterPro" id="IPR000742">
    <property type="entry name" value="EGF"/>
</dbReference>
<evidence type="ECO:0000259" key="3">
    <source>
        <dbReference type="PROSITE" id="PS50835"/>
    </source>
</evidence>
<dbReference type="InterPro" id="IPR036116">
    <property type="entry name" value="FN3_sf"/>
</dbReference>
<dbReference type="PANTHER" id="PTHR14340:SF9">
    <property type="entry name" value="FIBRONECTIN TYPE-III DOMAIN-CONTAINING PROTEIN"/>
    <property type="match status" value="1"/>
</dbReference>
<reference evidence="5" key="2">
    <citation type="submission" date="2013-05" db="EMBL/GenBank/DDBJ databases">
        <title>The genome and transcriptome of Haemonchus contortus: a key model parasite for drug and vaccine discovery.</title>
        <authorList>
            <person name="Laing R."/>
            <person name="Kikuchi T."/>
            <person name="Martinelli A."/>
            <person name="Tsai I.J."/>
            <person name="Beech R.N."/>
            <person name="Redman E."/>
            <person name="Holroyd N."/>
            <person name="Bartley D.J."/>
            <person name="Beasley H."/>
            <person name="Britton C."/>
            <person name="Curran D."/>
            <person name="Devaney E."/>
            <person name="Gilabert A."/>
            <person name="Jackson F."/>
            <person name="Hunt M."/>
            <person name="Johnston S."/>
            <person name="Kryukov I."/>
            <person name="Li K."/>
            <person name="Morrison A.A."/>
            <person name="Reid A.J."/>
            <person name="Sargison N."/>
            <person name="Saunders G."/>
            <person name="Wasmuth J.D."/>
            <person name="Wolstenholme A."/>
            <person name="Berriman M."/>
            <person name="Gilleard J.S."/>
            <person name="Cotton J.A."/>
        </authorList>
    </citation>
    <scope>NUCLEOTIDE SEQUENCE [LARGE SCALE GENOMIC DNA]</scope>
    <source>
        <strain evidence="5">ISE/inbred ISE</strain>
    </source>
</reference>
<feature type="domain" description="Ig-like" evidence="3">
    <location>
        <begin position="1099"/>
        <end position="1175"/>
    </location>
</feature>
<feature type="domain" description="Fibronectin type-III" evidence="4">
    <location>
        <begin position="725"/>
        <end position="831"/>
    </location>
</feature>
<dbReference type="InterPro" id="IPR013783">
    <property type="entry name" value="Ig-like_fold"/>
</dbReference>
<proteinExistence type="predicted"/>
<feature type="domain" description="Fibronectin type-III" evidence="4">
    <location>
        <begin position="377"/>
        <end position="475"/>
    </location>
</feature>
<feature type="non-terminal residue" evidence="5">
    <location>
        <position position="2147"/>
    </location>
</feature>
<feature type="non-terminal residue" evidence="5">
    <location>
        <position position="1"/>
    </location>
</feature>
<feature type="domain" description="Fibronectin type-III" evidence="4">
    <location>
        <begin position="1300"/>
        <end position="1403"/>
    </location>
</feature>
<protein>
    <submittedName>
        <fullName evidence="5">EGF and Immunoglobulin and Fibronectin and Immunoglobulin I-set domain containing protein</fullName>
    </submittedName>
</protein>
<accession>W6NCT5</accession>
<dbReference type="InterPro" id="IPR003598">
    <property type="entry name" value="Ig_sub2"/>
</dbReference>
<dbReference type="Pfam" id="PF00041">
    <property type="entry name" value="fn3"/>
    <property type="match status" value="6"/>
</dbReference>
<dbReference type="Pfam" id="PF00047">
    <property type="entry name" value="ig"/>
    <property type="match status" value="2"/>
</dbReference>
<dbReference type="InterPro" id="IPR036179">
    <property type="entry name" value="Ig-like_dom_sf"/>
</dbReference>
<feature type="domain" description="Ig-like" evidence="3">
    <location>
        <begin position="160"/>
        <end position="246"/>
    </location>
</feature>
<dbReference type="SMART" id="SM00408">
    <property type="entry name" value="IGc2"/>
    <property type="match status" value="5"/>
</dbReference>
<dbReference type="Pfam" id="PF14670">
    <property type="entry name" value="FXa_inhibition"/>
    <property type="match status" value="1"/>
</dbReference>
<feature type="domain" description="Fibronectin type-III" evidence="4">
    <location>
        <begin position="919"/>
        <end position="1016"/>
    </location>
</feature>
<feature type="region of interest" description="Disordered" evidence="2">
    <location>
        <begin position="2010"/>
        <end position="2147"/>
    </location>
</feature>
<dbReference type="SMART" id="SM00060">
    <property type="entry name" value="FN3"/>
    <property type="match status" value="8"/>
</dbReference>
<dbReference type="Gene3D" id="2.10.25.10">
    <property type="entry name" value="Laminin"/>
    <property type="match status" value="2"/>
</dbReference>
<dbReference type="EMBL" id="CAVP010058635">
    <property type="protein sequence ID" value="CDL94981.1"/>
    <property type="molecule type" value="Genomic_DNA"/>
</dbReference>
<comment type="caution">
    <text evidence="5">The sequence shown here is derived from an EMBL/GenBank/DDBJ whole genome shotgun (WGS) entry which is preliminary data.</text>
</comment>
<dbReference type="InterPro" id="IPR003961">
    <property type="entry name" value="FN3_dom"/>
</dbReference>
<dbReference type="PROSITE" id="PS50853">
    <property type="entry name" value="FN3"/>
    <property type="match status" value="7"/>
</dbReference>
<reference evidence="5" key="1">
    <citation type="submission" date="2013-03" db="EMBL/GenBank/DDBJ databases">
        <authorList>
            <person name="Aslett M."/>
        </authorList>
    </citation>
    <scope>NUCLEOTIDE SEQUENCE [LARGE SCALE GENOMIC DNA]</scope>
    <source>
        <strain evidence="5">ISE/inbred ISE</strain>
    </source>
</reference>
<evidence type="ECO:0000313" key="5">
    <source>
        <dbReference type="EMBL" id="CDL94981.1"/>
    </source>
</evidence>
<dbReference type="SMART" id="SM00409">
    <property type="entry name" value="IG"/>
    <property type="match status" value="5"/>
</dbReference>
<evidence type="ECO:0000259" key="4">
    <source>
        <dbReference type="PROSITE" id="PS50853"/>
    </source>
</evidence>
<dbReference type="SUPFAM" id="SSF49265">
    <property type="entry name" value="Fibronectin type III"/>
    <property type="match status" value="6"/>
</dbReference>
<feature type="compositionally biased region" description="Basic and acidic residues" evidence="2">
    <location>
        <begin position="2108"/>
        <end position="2118"/>
    </location>
</feature>
<dbReference type="PROSITE" id="PS50835">
    <property type="entry name" value="IG_LIKE"/>
    <property type="match status" value="6"/>
</dbReference>
<dbReference type="InterPro" id="IPR013151">
    <property type="entry name" value="Immunoglobulin_dom"/>
</dbReference>
<feature type="domain" description="Ig-like" evidence="3">
    <location>
        <begin position="479"/>
        <end position="575"/>
    </location>
</feature>
<dbReference type="SMART" id="SM00181">
    <property type="entry name" value="EGF"/>
    <property type="match status" value="2"/>
</dbReference>
<dbReference type="InterPro" id="IPR007110">
    <property type="entry name" value="Ig-like_dom"/>
</dbReference>
<feature type="domain" description="Fibronectin type-III" evidence="4">
    <location>
        <begin position="250"/>
        <end position="347"/>
    </location>
</feature>
<feature type="compositionally biased region" description="Basic and acidic residues" evidence="2">
    <location>
        <begin position="2068"/>
        <end position="2078"/>
    </location>
</feature>
<name>W6NCT5_HAECO</name>
<organism evidence="5">
    <name type="scientific">Haemonchus contortus</name>
    <name type="common">Barber pole worm</name>
    <dbReference type="NCBI Taxonomy" id="6289"/>
    <lineage>
        <taxon>Eukaryota</taxon>
        <taxon>Metazoa</taxon>
        <taxon>Ecdysozoa</taxon>
        <taxon>Nematoda</taxon>
        <taxon>Chromadorea</taxon>
        <taxon>Rhabditida</taxon>
        <taxon>Rhabditina</taxon>
        <taxon>Rhabditomorpha</taxon>
        <taxon>Strongyloidea</taxon>
        <taxon>Trichostrongylidae</taxon>
        <taxon>Haemonchus</taxon>
    </lineage>
</organism>
<feature type="domain" description="Fibronectin type-III" evidence="4">
    <location>
        <begin position="582"/>
        <end position="676"/>
    </location>
</feature>
<keyword evidence="1" id="KW-0393">Immunoglobulin domain</keyword>
<dbReference type="SUPFAM" id="SSF57196">
    <property type="entry name" value="EGF/Laminin"/>
    <property type="match status" value="1"/>
</dbReference>
<feature type="domain" description="Ig-like" evidence="3">
    <location>
        <begin position="835"/>
        <end position="914"/>
    </location>
</feature>
<dbReference type="Gene3D" id="2.60.40.10">
    <property type="entry name" value="Immunoglobulins"/>
    <property type="match status" value="12"/>
</dbReference>
<evidence type="ECO:0000256" key="2">
    <source>
        <dbReference type="SAM" id="MobiDB-lite"/>
    </source>
</evidence>
<feature type="domain" description="Ig-like" evidence="3">
    <location>
        <begin position="1407"/>
        <end position="1501"/>
    </location>
</feature>
<feature type="domain" description="Ig-like" evidence="3">
    <location>
        <begin position="689"/>
        <end position="725"/>
    </location>
</feature>
<dbReference type="Pfam" id="PF13927">
    <property type="entry name" value="Ig_3"/>
    <property type="match status" value="1"/>
</dbReference>
<dbReference type="CDD" id="cd00063">
    <property type="entry name" value="FN3"/>
    <property type="match status" value="7"/>
</dbReference>
<dbReference type="SUPFAM" id="SSF48726">
    <property type="entry name" value="Immunoglobulin"/>
    <property type="match status" value="5"/>
</dbReference>
<sequence length="2147" mass="234865">ASGREICYPRYEDLDTTCTDVTGRSSSGLVAPPVIPHATVRAMAFVPPDNLRRLIVQYYRQQGKLMPKNVTFSPKSFLFVKYHCDFGYEMVDEIDTLFCHQKSWVNTLPMCRGKGQCAVNNGGCSHSCLSINDVTVECRCPRGMTLDSDQKTCIILKGAPKLYVEPPGPYEVPPGGNINITCSAVAYPFPDIFWQRGNEKIHHMPSKAGTVKNEQILIIKELFKNAEFTCHANNSEGKVDRTIKIIITGPGSAPVLRGALSGRTNIQVRWDPPHVINRPITSYTVYYTNNGNQPIKNWQRMEVKEPNHSATIENLRPNTPYFIRLRANDQMGPGRLGNPASVTTLKPGGIIENTVFACVAENEAGKSTKRINITVTGPTAPERIRYQVDGDKVNLQWEQPRIINAPMAGYDILYTDNPNLPEDQWQIERIDDPLAHTATITGLKERTPYTFRIRGRNKLGEGLPSGPFNATTWLGARPPSVTVTPRGKIVKEPSNEPLTIECEAIGVPKPKIIWLWSGQLVEDGKDEFRVYDITPMDAQDRSTSKLIAQSTTRTGVATCQAVNAEGSDEKRTEVKILGPGSAPLNIQPTPMHTGFDVAWQPPKRPNGRIKNYIVYYTKDPDQPLSEWKSETVGGDVRNLTVRVDDEDTPYVVKVQAATDDGPGIISEAYEVTTGRKQIPLTVRLEISDPHVSESDTETEVEPAQPIHFRCVAEGRPMPSVSYSWLPMNSTESGDEPVPIPIQPDPAQEHRYYSIQSYTIYFAPDDGTAEDDDYKNWPRIEVPTSDDHGNVIIDKDQYDIKPNTPYKVRISATNDQSEGPASEPIHFETGSGEMPPTITLDPPKNIVSVEPEGSVNIICTATGLPQPIVYWVLENGEKIEGRALQLTNLIKDTTATCRAENRAGMTQEVVQVQVSGPGTPPNEIVLLPMPNQVINVEWTTPDEVNGRITNYIVHYGEVPEGETEPKEWKQATVDAIDVNHQLPNLDPKKNYAVRVQAVSDRGPGVLSAPQMIRTLPLAPAKIVNPEVTVFNNNSIVIDFVPPADPDSPNKQIKVVPIDGENFNPDTKYHMRIIPRGEIDGPSSDLTTFTTGDGVITPSQPEFNVDAPDNVIRVPAGTDYVVTCTSTGFPPPEIRWVDSEGNQLSDGPQLKLIDVRRTVKAKCLAENRGGLKETDFTVFVAGPGSAPENVQLHADKPVTISVQWDPPLIPNGNITKYIIYYTPLDDQDPAHQIGQVQSRPINEWVTYHDTPDTNGTRKAELKDFVETDTAYAVVVQAINDDGPGPYSNQYTIRTMSRAREGPPIDLRVDPDGQRSAIIEWKEPITTDVKPLGYEIYYVPGDKSVDADDLVLSDWSKIVIDDPSKLSHKIQNLLQPDTDYVFKIRAIYPDGPSVFSEPCIMKTLPDGNAPYIQISTGENGVEGSSNIDVLPGSQITVSCNATGLPLPSVKWIRGGTYEIDPSTVDTAVSHAQFSLQVANITEDTTFNCVAQNPLGHANWTINVNLLPGLEPEWKDDFVVSKTENGEVVLAFSDNLPDYLKPPSDWVIRYTDDPDLPKDEWKTIPSDSGPLTRIAVPDMEPGTYYYLVVDSPDKGIQTPTLLVMTPKPPSEIRVGTNINDEAVVDFKDAITSQPIRVAAEFYEGDSLASEPVTVRIPPGGVACDCAHACTFEEQEDGTVTSKCYCHSGFVLGSDQKSCEPSSDAPTAYTIVRVTPPSFTTEVQPEEISSTGISASPLPTGVDGKTLEVEEIRSTIRPTDSSGRELPLVVGPDGVPLSVNAEGELVDNNKSPIIIEDGEPRDPFGNALPRNKDGAWIYPLIDKSGKPLPVDENNMPKISVVMGDGTEVQMDEDGNFVGADGRVITTDVIGRPLDEHGEPYEINEEGQFVIESIETEPVIEGEDRPSVPLLTVDGEPLTLDDSGHYVDSTGAIIPTNEEGIPVDENGIPLPKNKYGEYVLTTRKGGPPHPTEMGTISYPTDESGNVIYPVTKPDGSPLPTDASGNFVTEEGTIIEKDEEGRPLGPDGQVLPTDDTGNFIYPVVGPDGSPLPTDEHKRPIHPVLGPDGSPLPTDDSGHPLGEDGRPIPTDRSGVPLDKDGEPLPTDSSGHYVTVPREEAASKELPTDESGNVIYPVTKPDGSPLPTDASGNFVT</sequence>
<evidence type="ECO:0000256" key="1">
    <source>
        <dbReference type="ARBA" id="ARBA00023319"/>
    </source>
</evidence>
<feature type="domain" description="Fibronectin type-III" evidence="4">
    <location>
        <begin position="1184"/>
        <end position="1295"/>
    </location>
</feature>
<gene>
    <name evidence="5" type="ORF">HCOI_01285400</name>
</gene>
<dbReference type="InterPro" id="IPR003599">
    <property type="entry name" value="Ig_sub"/>
</dbReference>